<keyword evidence="1" id="KW-0547">Nucleotide-binding</keyword>
<dbReference type="InterPro" id="IPR025943">
    <property type="entry name" value="Sigma_54_int_dom_ATP-bd_2"/>
</dbReference>
<keyword evidence="3" id="KW-0805">Transcription regulation</keyword>
<dbReference type="Gene3D" id="3.40.50.300">
    <property type="entry name" value="P-loop containing nucleotide triphosphate hydrolases"/>
    <property type="match status" value="1"/>
</dbReference>
<dbReference type="InterPro" id="IPR027417">
    <property type="entry name" value="P-loop_NTPase"/>
</dbReference>
<evidence type="ECO:0000256" key="1">
    <source>
        <dbReference type="ARBA" id="ARBA00022741"/>
    </source>
</evidence>
<dbReference type="CDD" id="cd00009">
    <property type="entry name" value="AAA"/>
    <property type="match status" value="1"/>
</dbReference>
<organism evidence="7 8">
    <name type="scientific">Anoxynatronum sibiricum</name>
    <dbReference type="NCBI Taxonomy" id="210623"/>
    <lineage>
        <taxon>Bacteria</taxon>
        <taxon>Bacillati</taxon>
        <taxon>Bacillota</taxon>
        <taxon>Clostridia</taxon>
        <taxon>Eubacteriales</taxon>
        <taxon>Clostridiaceae</taxon>
        <taxon>Anoxynatronum</taxon>
    </lineage>
</organism>
<dbReference type="PROSITE" id="PS50045">
    <property type="entry name" value="SIGMA54_INTERACT_4"/>
    <property type="match status" value="1"/>
</dbReference>
<dbReference type="SMART" id="SM00091">
    <property type="entry name" value="PAS"/>
    <property type="match status" value="1"/>
</dbReference>
<dbReference type="CDD" id="cd00130">
    <property type="entry name" value="PAS"/>
    <property type="match status" value="1"/>
</dbReference>
<dbReference type="PANTHER" id="PTHR32071">
    <property type="entry name" value="TRANSCRIPTIONAL REGULATORY PROTEIN"/>
    <property type="match status" value="1"/>
</dbReference>
<dbReference type="Pfam" id="PF00158">
    <property type="entry name" value="Sigma54_activat"/>
    <property type="match status" value="1"/>
</dbReference>
<comment type="caution">
    <text evidence="7">The sequence shown here is derived from an EMBL/GenBank/DDBJ whole genome shotgun (WGS) entry which is preliminary data.</text>
</comment>
<dbReference type="Pfam" id="PF25601">
    <property type="entry name" value="AAA_lid_14"/>
    <property type="match status" value="1"/>
</dbReference>
<dbReference type="InterPro" id="IPR058031">
    <property type="entry name" value="AAA_lid_NorR"/>
</dbReference>
<dbReference type="Pfam" id="PF06506">
    <property type="entry name" value="PrpR_N"/>
    <property type="match status" value="1"/>
</dbReference>
<name>A0ABU9VXV3_9CLOT</name>
<sequence length="644" mass="72604">MNRHLALLATSPDFMELIRQQGSLSDIGIQPFLIQQKGQVPREMMERSSKWEAILYEGPDAEEVQRLFHIPVIQLQVDDCTIMEELYRASLTADSIAMFFERKRHLAVDLIEELLGIRFREVLIRKGPNNELMFRTLAAQQIELIVTEACYAHEAAAYGFQVRTYHCGLKALERGLEEAAKAVEVRRKEQYQKEYVSAVLNYAQEGIVAVDENGCITAVNPVAATVFGIGGQQLLGKKAVDHLPNTRMNQVIQTGEPELGKLQAIGGNRTILVNRVPILHNSTVKGAVSTFKDITRIQELEQQIRSSLYLKGHYARYELKDIIGQSERIREVTTKIRLYAASRATVLISGESGTGKELAAHCLHQLSDRAQGPFVAVNCATIQESLMESEFFGYEEGAFTGAAKGGKKGLFALAHGGTIFLDEIDGISEQIQLRLLRVLQEREIRPVGSAKILPVDVRVIAATNSHMSQRVRKGQFRGDLYYRLNTLEIEMPPLRDRREDIPLLVDFFMKKHGNQFQPQEMPLNETKERTPNSCKITLGGMELLKNFWWEGNVRELENTMERLVALMPEDGHIDRELVAEALEGRIGWESGNGVTIPLEGTLADLKRQIIKETLMQHHGYRKKTAEQLGISPVHLSRLLKQMNC</sequence>
<evidence type="ECO:0000259" key="5">
    <source>
        <dbReference type="PROSITE" id="PS50045"/>
    </source>
</evidence>
<dbReference type="InterPro" id="IPR010524">
    <property type="entry name" value="Sig_transdc_resp-reg_PrpR_N"/>
</dbReference>
<evidence type="ECO:0000256" key="4">
    <source>
        <dbReference type="ARBA" id="ARBA00023163"/>
    </source>
</evidence>
<dbReference type="Pfam" id="PF00989">
    <property type="entry name" value="PAS"/>
    <property type="match status" value="1"/>
</dbReference>
<dbReference type="Gene3D" id="1.10.10.60">
    <property type="entry name" value="Homeodomain-like"/>
    <property type="match status" value="1"/>
</dbReference>
<dbReference type="InterPro" id="IPR035965">
    <property type="entry name" value="PAS-like_dom_sf"/>
</dbReference>
<dbReference type="SUPFAM" id="SSF52540">
    <property type="entry name" value="P-loop containing nucleoside triphosphate hydrolases"/>
    <property type="match status" value="1"/>
</dbReference>
<dbReference type="InterPro" id="IPR002197">
    <property type="entry name" value="HTH_Fis"/>
</dbReference>
<dbReference type="SUPFAM" id="SSF159800">
    <property type="entry name" value="PrpR receptor domain-like"/>
    <property type="match status" value="1"/>
</dbReference>
<dbReference type="Proteomes" id="UP001407405">
    <property type="component" value="Unassembled WGS sequence"/>
</dbReference>
<dbReference type="InterPro" id="IPR003593">
    <property type="entry name" value="AAA+_ATPase"/>
</dbReference>
<keyword evidence="8" id="KW-1185">Reference proteome</keyword>
<accession>A0ABU9VXV3</accession>
<proteinExistence type="predicted"/>
<dbReference type="RefSeq" id="WP_343187276.1">
    <property type="nucleotide sequence ID" value="NZ_JBCITM010000025.1"/>
</dbReference>
<dbReference type="SMART" id="SM00382">
    <property type="entry name" value="AAA"/>
    <property type="match status" value="1"/>
</dbReference>
<dbReference type="SUPFAM" id="SSF46689">
    <property type="entry name" value="Homeodomain-like"/>
    <property type="match status" value="1"/>
</dbReference>
<evidence type="ECO:0000313" key="8">
    <source>
        <dbReference type="Proteomes" id="UP001407405"/>
    </source>
</evidence>
<gene>
    <name evidence="7" type="ORF">AAIG11_16010</name>
</gene>
<dbReference type="InterPro" id="IPR013767">
    <property type="entry name" value="PAS_fold"/>
</dbReference>
<dbReference type="Gene3D" id="1.10.8.60">
    <property type="match status" value="1"/>
</dbReference>
<evidence type="ECO:0000256" key="2">
    <source>
        <dbReference type="ARBA" id="ARBA00022840"/>
    </source>
</evidence>
<feature type="domain" description="PAS" evidence="6">
    <location>
        <begin position="192"/>
        <end position="240"/>
    </location>
</feature>
<feature type="domain" description="Sigma-54 factor interaction" evidence="5">
    <location>
        <begin position="322"/>
        <end position="565"/>
    </location>
</feature>
<evidence type="ECO:0000256" key="3">
    <source>
        <dbReference type="ARBA" id="ARBA00023015"/>
    </source>
</evidence>
<reference evidence="7 8" key="1">
    <citation type="submission" date="2024-04" db="EMBL/GenBank/DDBJ databases">
        <title>Genome sequencing and metabolic network reconstruction of aminoacids and betaine degradation by Anoxynatronum sibiricum.</title>
        <authorList>
            <person name="Detkova E.N."/>
            <person name="Boltjanskaja Y.V."/>
            <person name="Mardanov A.V."/>
            <person name="Kevbrin V."/>
        </authorList>
    </citation>
    <scope>NUCLEOTIDE SEQUENCE [LARGE SCALE GENOMIC DNA]</scope>
    <source>
        <strain evidence="7 8">Z-7981</strain>
    </source>
</reference>
<keyword evidence="4" id="KW-0804">Transcription</keyword>
<dbReference type="SUPFAM" id="SSF55785">
    <property type="entry name" value="PYP-like sensor domain (PAS domain)"/>
    <property type="match status" value="1"/>
</dbReference>
<protein>
    <submittedName>
        <fullName evidence="7">Sigma 54-interacting transcriptional regulator</fullName>
    </submittedName>
</protein>
<dbReference type="PROSITE" id="PS50112">
    <property type="entry name" value="PAS"/>
    <property type="match status" value="1"/>
</dbReference>
<dbReference type="PANTHER" id="PTHR32071:SF57">
    <property type="entry name" value="C4-DICARBOXYLATE TRANSPORT TRANSCRIPTIONAL REGULATORY PROTEIN DCTD"/>
    <property type="match status" value="1"/>
</dbReference>
<dbReference type="InterPro" id="IPR002078">
    <property type="entry name" value="Sigma_54_int"/>
</dbReference>
<dbReference type="EMBL" id="JBCITM010000025">
    <property type="protein sequence ID" value="MEN1761994.1"/>
    <property type="molecule type" value="Genomic_DNA"/>
</dbReference>
<evidence type="ECO:0000259" key="6">
    <source>
        <dbReference type="PROSITE" id="PS50112"/>
    </source>
</evidence>
<keyword evidence="2" id="KW-0067">ATP-binding</keyword>
<dbReference type="Gene3D" id="3.30.450.20">
    <property type="entry name" value="PAS domain"/>
    <property type="match status" value="1"/>
</dbReference>
<dbReference type="NCBIfam" id="TIGR00229">
    <property type="entry name" value="sensory_box"/>
    <property type="match status" value="1"/>
</dbReference>
<dbReference type="PROSITE" id="PS00676">
    <property type="entry name" value="SIGMA54_INTERACT_2"/>
    <property type="match status" value="1"/>
</dbReference>
<evidence type="ECO:0000313" key="7">
    <source>
        <dbReference type="EMBL" id="MEN1761994.1"/>
    </source>
</evidence>
<dbReference type="Pfam" id="PF02954">
    <property type="entry name" value="HTH_8"/>
    <property type="match status" value="1"/>
</dbReference>
<dbReference type="InterPro" id="IPR009057">
    <property type="entry name" value="Homeodomain-like_sf"/>
</dbReference>
<dbReference type="InterPro" id="IPR000014">
    <property type="entry name" value="PAS"/>
</dbReference>